<name>A0ABW3E6W3_9ACTN</name>
<accession>A0ABW3E6W3</accession>
<reference evidence="2" key="1">
    <citation type="journal article" date="2019" name="Int. J. Syst. Evol. Microbiol.">
        <title>The Global Catalogue of Microorganisms (GCM) 10K type strain sequencing project: providing services to taxonomists for standard genome sequencing and annotation.</title>
        <authorList>
            <consortium name="The Broad Institute Genomics Platform"/>
            <consortium name="The Broad Institute Genome Sequencing Center for Infectious Disease"/>
            <person name="Wu L."/>
            <person name="Ma J."/>
        </authorList>
    </citation>
    <scope>NUCLEOTIDE SEQUENCE [LARGE SCALE GENOMIC DNA]</scope>
    <source>
        <strain evidence="2">CCUG 62974</strain>
    </source>
</reference>
<feature type="non-terminal residue" evidence="1">
    <location>
        <position position="72"/>
    </location>
</feature>
<organism evidence="1 2">
    <name type="scientific">Streptosporangium algeriense</name>
    <dbReference type="NCBI Taxonomy" id="1682748"/>
    <lineage>
        <taxon>Bacteria</taxon>
        <taxon>Bacillati</taxon>
        <taxon>Actinomycetota</taxon>
        <taxon>Actinomycetes</taxon>
        <taxon>Streptosporangiales</taxon>
        <taxon>Streptosporangiaceae</taxon>
        <taxon>Streptosporangium</taxon>
    </lineage>
</organism>
<evidence type="ECO:0000313" key="1">
    <source>
        <dbReference type="EMBL" id="MFD0891583.1"/>
    </source>
</evidence>
<evidence type="ECO:0000313" key="2">
    <source>
        <dbReference type="Proteomes" id="UP001597024"/>
    </source>
</evidence>
<dbReference type="Proteomes" id="UP001597024">
    <property type="component" value="Unassembled WGS sequence"/>
</dbReference>
<proteinExistence type="predicted"/>
<protein>
    <submittedName>
        <fullName evidence="1">Uncharacterized protein</fullName>
    </submittedName>
</protein>
<sequence>MPPWIEECGGAEALRYSDEVLVAAAVCPHPPLLFPELAGTAAAELDGLRHFIKRYNYTNNVVGSVNLINAAV</sequence>
<dbReference type="EMBL" id="JBHTHX010003304">
    <property type="protein sequence ID" value="MFD0891583.1"/>
    <property type="molecule type" value="Genomic_DNA"/>
</dbReference>
<comment type="caution">
    <text evidence="1">The sequence shown here is derived from an EMBL/GenBank/DDBJ whole genome shotgun (WGS) entry which is preliminary data.</text>
</comment>
<gene>
    <name evidence="1" type="ORF">ACFQ08_44135</name>
</gene>
<keyword evidence="2" id="KW-1185">Reference proteome</keyword>